<evidence type="ECO:0000313" key="2">
    <source>
        <dbReference type="Proteomes" id="UP000650467"/>
    </source>
</evidence>
<name>A0A835VQ26_CHLIN</name>
<organism evidence="1 2">
    <name type="scientific">Chlamydomonas incerta</name>
    <dbReference type="NCBI Taxonomy" id="51695"/>
    <lineage>
        <taxon>Eukaryota</taxon>
        <taxon>Viridiplantae</taxon>
        <taxon>Chlorophyta</taxon>
        <taxon>core chlorophytes</taxon>
        <taxon>Chlorophyceae</taxon>
        <taxon>CS clade</taxon>
        <taxon>Chlamydomonadales</taxon>
        <taxon>Chlamydomonadaceae</taxon>
        <taxon>Chlamydomonas</taxon>
    </lineage>
</organism>
<comment type="caution">
    <text evidence="1">The sequence shown here is derived from an EMBL/GenBank/DDBJ whole genome shotgun (WGS) entry which is preliminary data.</text>
</comment>
<gene>
    <name evidence="1" type="ORF">HXX76_014180</name>
</gene>
<accession>A0A835VQ26</accession>
<protein>
    <submittedName>
        <fullName evidence="1">Uncharacterized protein</fullName>
    </submittedName>
</protein>
<proteinExistence type="predicted"/>
<evidence type="ECO:0000313" key="1">
    <source>
        <dbReference type="EMBL" id="KAG2425022.1"/>
    </source>
</evidence>
<sequence>MFADTRVAVAKGDVFTDSDAGDTVVLLAKPEFSIASKDQMLLSMSRAVTELRNTIGGNVRATNLGDMMSVSRFFDGLGGEPPLSLSVRGGLRTESGLQVASAAVAGPCAFYGPVTLATDATLGEVGNTQNLCAQLDLSVRANVSGGDCLNVRRDMFVSGDLLVASVEASQMDVDLDSLQTPSLLEAAEGRVGCSNAVAGTAMAPGLGLSGNLACSGAMISPSMTVAAMVRAVAAAADAVHTPVVSAGSVGADAARSQKGSAGALDAMDLRTAAMACPLCVANVCSVHSASVGSLRAGTLAAAAAEAPVLGAGDLEIREMVLDEDLRTGQTAVFGSAALASAGAHNALLQDAVCDTMECWDLRAQTLRITSGVVGVTDGARIDAFIVTGDLTTTGNVSSRRQECHSLTSNGLAAGSLSLAALQAANVHVADANVAAVRVTDTASVQQLTCHAAWAATSNIAHIEARDSLVSQEWEVVRARASRVEAGNARILDARSGRDLTLPDTLRSGAVDSRLLFQVRAARSTATSVRGVAAGRTGVWGNCATRTETRSANTAAFHALSVAGRVDAVAVTAGNIATPRLLTTRVFTGRDLCEMREDCDVGRSVGPVGRVLGMSDTVVRGAASSREATFASASVSATVLAPNVSASHVAADLLAFGNTRAVRAATDTLVATDARGDSMGAGSMLVQGNVTCSMPTVSFLVSGGLAADALVAGNLLRVSARVEAGTANVRTLSVAADAAVAAAARVGPGGMDAAGLTQVALLSATSVTVSGAAALTSPGAVECSGPVRVAADAAFTGSLAAGQVAVSSVATLSGNLTVAGLLSAATTTASSWTSVSNAEVASLSVLGSLTAQAANCTVRLTSASGVAGSAAAASVAVGGTATSQSLSSNSLAVLGTASSPSVACGDLVMSQDRSYLQNASARGGSMRVQEAAACGSLYASQDCSVSDAAVCSGAAGAYQMALRESCQVGGTFQVVRRPLVLNGDTIMRNANDFYVPQADTRVFIAKNLSVIGRATMRCLQIINTMNNEYSLLDTVVCDELHTPSLKAKATTRVLGPATLGVTSVSGSVSTGGSAVVESLRGQTGRANAALLRGGLSAESSLAFSGAVSAQSITCSDYTVSGAATFNSLKCTGNLGFLGGTPLSAGRLFSREAFVKQRVSVGSVAVAGEALLGEAQCGELVSDVIGPLDATGSLVLQTGGLATHGAVFGTSSAELPDPANTSEGSIQNFMLTAVDLAEFHDLVLIYNSLYRVISQGTLSALNDTPVIMRLTDLLLVSAGDYSVQGEDLSIRLWSVPQQLGAQGIFVSTARQGTRPTHVFLGTTLFHLVRFCYYTPVGSTVPSLVLTLSGLTAADLPDTSLRPLAVLMGRLSTPDRLVLDASSVISNLSSPGAAYPALSGTVFGGRMASYEVDAILHPSPDTVCELVPGAPGARSQPVWLCPTPAPKGTRPRVITFDAADFFSTPAPPAWDGGAKFVQRFVAPQPLSTTLPTDPIPAGTTRISRAAYSDRAVYFDHASIIQYDKVLRKYLSHVSVGLSNVQCPCNLSNVVAYEITSDMGVDKIAASLYFPHSTYLQYDLNKDAASKLLNQVTYDASTKTATLHHTTAWSVSTSASPSMPSYQPTVITALGTSKQAAQTYEQVYNSGCYAVLDVTEGGVTYPEVHQCAPVMQVRRAVADDTARDQYALVPTALKFAPYQFFHYEYLGVQAINYLIREEDLPVISLYTPDLPEDPPLYSTTAPLSVSMKNNKLKVHYKKLYHVINIPVSGVSLVFNAAGSFSDVTKPPPSGAVTFTTGEQPYSSAAVPIWNGTSYAGGNSAVEARYVTGASMSTQTSADGFSILYKYTFTISSSRDVTATGGISAGMVDLAAALSDVTGGTYTVSPASGEGFWKLVMLGTSPIVLLRAEKDVPTSGNSRTLSDTEKTWFMVDLSPVSPVSSTLGVVDLFQYINSVPLQGGTTTLELTGLVNYHFKPAFADPTLNPMLFSSSFIERNKFNANQTVFNTDTTNGGRVVSAGAGQFNRYFLQFNYVVNGTTQAVSDMHLYLGENISKSASYIWVGGYMKTDTADVYAASFFILCDATGAEIPVPAGLEYVPGQNAVLLP</sequence>
<dbReference type="EMBL" id="JAEHOC010000060">
    <property type="protein sequence ID" value="KAG2425022.1"/>
    <property type="molecule type" value="Genomic_DNA"/>
</dbReference>
<dbReference type="Proteomes" id="UP000650467">
    <property type="component" value="Unassembled WGS sequence"/>
</dbReference>
<keyword evidence="2" id="KW-1185">Reference proteome</keyword>
<reference evidence="1" key="1">
    <citation type="journal article" date="2020" name="bioRxiv">
        <title>Comparative genomics of Chlamydomonas.</title>
        <authorList>
            <person name="Craig R.J."/>
            <person name="Hasan A.R."/>
            <person name="Ness R.W."/>
            <person name="Keightley P.D."/>
        </authorList>
    </citation>
    <scope>NUCLEOTIDE SEQUENCE</scope>
    <source>
        <strain evidence="1">SAG 7.73</strain>
    </source>
</reference>